<comment type="caution">
    <text evidence="1">The sequence shown here is derived from an EMBL/GenBank/DDBJ whole genome shotgun (WGS) entry which is preliminary data.</text>
</comment>
<evidence type="ECO:0000313" key="2">
    <source>
        <dbReference type="Proteomes" id="UP000223913"/>
    </source>
</evidence>
<gene>
    <name evidence="1" type="ORF">CRP01_08740</name>
</gene>
<evidence type="ECO:0000313" key="1">
    <source>
        <dbReference type="EMBL" id="PHN07035.1"/>
    </source>
</evidence>
<dbReference type="EMBL" id="PDUD01000012">
    <property type="protein sequence ID" value="PHN07035.1"/>
    <property type="molecule type" value="Genomic_DNA"/>
</dbReference>
<dbReference type="Proteomes" id="UP000223913">
    <property type="component" value="Unassembled WGS sequence"/>
</dbReference>
<protein>
    <submittedName>
        <fullName evidence="1">Uncharacterized protein</fullName>
    </submittedName>
</protein>
<reference evidence="1 2" key="1">
    <citation type="submission" date="2017-10" db="EMBL/GenBank/DDBJ databases">
        <title>The draft genome sequence of Lewinella nigricans NBRC 102662.</title>
        <authorList>
            <person name="Wang K."/>
        </authorList>
    </citation>
    <scope>NUCLEOTIDE SEQUENCE [LARGE SCALE GENOMIC DNA]</scope>
    <source>
        <strain evidence="1 2">NBRC 102662</strain>
    </source>
</reference>
<dbReference type="AlphaFoldDB" id="A0A2D0NEX6"/>
<organism evidence="1 2">
    <name type="scientific">Flavilitoribacter nigricans (strain ATCC 23147 / DSM 23189 / NBRC 102662 / NCIMB 1420 / SS-2)</name>
    <name type="common">Lewinella nigricans</name>
    <dbReference type="NCBI Taxonomy" id="1122177"/>
    <lineage>
        <taxon>Bacteria</taxon>
        <taxon>Pseudomonadati</taxon>
        <taxon>Bacteroidota</taxon>
        <taxon>Saprospiria</taxon>
        <taxon>Saprospirales</taxon>
        <taxon>Lewinellaceae</taxon>
        <taxon>Flavilitoribacter</taxon>
    </lineage>
</organism>
<sequence>MIVEEQMLTADLFQFLQLQDSLHKLIITSTRNENIVLLPEKMEALFFFTEDDRRREETKRTFRLKKQKEESQRKLWTD</sequence>
<keyword evidence="2" id="KW-1185">Reference proteome</keyword>
<name>A0A2D0NEX6_FLAN2</name>
<proteinExistence type="predicted"/>
<accession>A0A2D0NEX6</accession>